<keyword evidence="4 12" id="KW-0813">Transport</keyword>
<name>A0A1I7IHH5_9BURK</name>
<dbReference type="PANTHER" id="PTHR34501">
    <property type="entry name" value="PROTEIN YDDL-RELATED"/>
    <property type="match status" value="1"/>
</dbReference>
<dbReference type="EMBL" id="FPBO01000008">
    <property type="protein sequence ID" value="SFU72383.1"/>
    <property type="molecule type" value="Genomic_DNA"/>
</dbReference>
<evidence type="ECO:0000313" key="16">
    <source>
        <dbReference type="Proteomes" id="UP000199391"/>
    </source>
</evidence>
<proteinExistence type="inferred from homology"/>
<dbReference type="Proteomes" id="UP000199391">
    <property type="component" value="Unassembled WGS sequence"/>
</dbReference>
<dbReference type="InterPro" id="IPR013793">
    <property type="entry name" value="Porin_Gram-ve_CS"/>
</dbReference>
<dbReference type="PRINTS" id="PR00182">
    <property type="entry name" value="ECOLNEIPORIN"/>
</dbReference>
<dbReference type="PRINTS" id="PR00184">
    <property type="entry name" value="NEISSPPORIN"/>
</dbReference>
<evidence type="ECO:0000313" key="15">
    <source>
        <dbReference type="EMBL" id="SFU72383.1"/>
    </source>
</evidence>
<evidence type="ECO:0000259" key="14">
    <source>
        <dbReference type="Pfam" id="PF13609"/>
    </source>
</evidence>
<evidence type="ECO:0000256" key="7">
    <source>
        <dbReference type="ARBA" id="ARBA00022729"/>
    </source>
</evidence>
<keyword evidence="10 12" id="KW-0472">Membrane</keyword>
<reference evidence="16" key="1">
    <citation type="submission" date="2016-10" db="EMBL/GenBank/DDBJ databases">
        <authorList>
            <person name="Varghese N."/>
            <person name="Submissions S."/>
        </authorList>
    </citation>
    <scope>NUCLEOTIDE SEQUENCE [LARGE SCALE GENOMIC DNA]</scope>
    <source>
        <strain evidence="16">CGMCC 1.11014</strain>
    </source>
</reference>
<evidence type="ECO:0000256" key="6">
    <source>
        <dbReference type="ARBA" id="ARBA00022692"/>
    </source>
</evidence>
<sequence length="360" mass="38040">MKSTIFFGCLALACGAAAAQGNVTIYGRLNVALERAETSANAAGRPLGLTRMVNNRSVFGFRGVEDLGGGMRAVFQIEGTLSPDTGEGSPAQRDTRVGLEGGFGALFLGHWTTPYNNATSGLDPFYPTTAGYMSIMGNGSGSTVDNVGNLSSFDRRQQNSVSWYSPAWRGLSLRAAHGVGEERPANGAKPSLTSLAAVYEQGPWYATLAHELHRDYQGAGRDDTGTKLAAAYRFGDTRVAAIVEKLAYETATGKLDSRQAHLSVTHQIGPHGLRFGVARAGDGKGASTQKIGYLKKGADTGATHYTLGYDYAFSKRTSAFVYHTRLDNEANAAHDFAINGLTVSPGATLKGTAAGLRHSF</sequence>
<evidence type="ECO:0000256" key="1">
    <source>
        <dbReference type="ARBA" id="ARBA00004571"/>
    </source>
</evidence>
<keyword evidence="9 12" id="KW-0626">Porin</keyword>
<dbReference type="InterPro" id="IPR023614">
    <property type="entry name" value="Porin_dom_sf"/>
</dbReference>
<evidence type="ECO:0000256" key="13">
    <source>
        <dbReference type="SAM" id="SignalP"/>
    </source>
</evidence>
<evidence type="ECO:0000256" key="11">
    <source>
        <dbReference type="ARBA" id="ARBA00023237"/>
    </source>
</evidence>
<dbReference type="AlphaFoldDB" id="A0A1I7IHH5"/>
<keyword evidence="11 12" id="KW-0998">Cell outer membrane</keyword>
<feature type="chain" id="PRO_5011602036" evidence="13">
    <location>
        <begin position="19"/>
        <end position="360"/>
    </location>
</feature>
<comment type="subunit">
    <text evidence="3 12">Homotrimer.</text>
</comment>
<dbReference type="OrthoDB" id="5293374at2"/>
<evidence type="ECO:0000256" key="9">
    <source>
        <dbReference type="ARBA" id="ARBA00023114"/>
    </source>
</evidence>
<dbReference type="PANTHER" id="PTHR34501:SF9">
    <property type="entry name" value="MAJOR OUTER MEMBRANE PROTEIN P.IA"/>
    <property type="match status" value="1"/>
</dbReference>
<evidence type="ECO:0000256" key="12">
    <source>
        <dbReference type="RuleBase" id="RU000469"/>
    </source>
</evidence>
<dbReference type="InterPro" id="IPR002299">
    <property type="entry name" value="Porin_Neis"/>
</dbReference>
<keyword evidence="6 12" id="KW-0812">Transmembrane</keyword>
<accession>A0A1I7IHH5</accession>
<dbReference type="InterPro" id="IPR033900">
    <property type="entry name" value="Gram_neg_porin_domain"/>
</dbReference>
<dbReference type="Gene3D" id="2.40.160.10">
    <property type="entry name" value="Porin"/>
    <property type="match status" value="1"/>
</dbReference>
<keyword evidence="7 13" id="KW-0732">Signal</keyword>
<dbReference type="Pfam" id="PF13609">
    <property type="entry name" value="Porin_4"/>
    <property type="match status" value="1"/>
</dbReference>
<evidence type="ECO:0000256" key="4">
    <source>
        <dbReference type="ARBA" id="ARBA00022448"/>
    </source>
</evidence>
<gene>
    <name evidence="15" type="ORF">SAMN05216552_100842</name>
</gene>
<dbReference type="GO" id="GO:0009279">
    <property type="term" value="C:cell outer membrane"/>
    <property type="evidence" value="ECO:0007669"/>
    <property type="project" value="UniProtKB-SubCell"/>
</dbReference>
<dbReference type="RefSeq" id="WP_093555522.1">
    <property type="nucleotide sequence ID" value="NZ_FPBO01000008.1"/>
</dbReference>
<dbReference type="InterPro" id="IPR001702">
    <property type="entry name" value="Porin_Gram-ve"/>
</dbReference>
<protein>
    <submittedName>
        <fullName evidence="15">Outer membrane protein (Porin)</fullName>
    </submittedName>
</protein>
<evidence type="ECO:0000256" key="8">
    <source>
        <dbReference type="ARBA" id="ARBA00023065"/>
    </source>
</evidence>
<comment type="subcellular location">
    <subcellularLocation>
        <location evidence="1 12">Cell outer membrane</location>
        <topology evidence="1 12">Multi-pass membrane protein</topology>
    </subcellularLocation>
</comment>
<keyword evidence="16" id="KW-1185">Reference proteome</keyword>
<dbReference type="GO" id="GO:0034220">
    <property type="term" value="P:monoatomic ion transmembrane transport"/>
    <property type="evidence" value="ECO:0007669"/>
    <property type="project" value="InterPro"/>
</dbReference>
<evidence type="ECO:0000256" key="2">
    <source>
        <dbReference type="ARBA" id="ARBA00007539"/>
    </source>
</evidence>
<dbReference type="GO" id="GO:0046930">
    <property type="term" value="C:pore complex"/>
    <property type="evidence" value="ECO:0007669"/>
    <property type="project" value="UniProtKB-KW"/>
</dbReference>
<evidence type="ECO:0000256" key="10">
    <source>
        <dbReference type="ARBA" id="ARBA00023136"/>
    </source>
</evidence>
<dbReference type="SUPFAM" id="SSF56935">
    <property type="entry name" value="Porins"/>
    <property type="match status" value="1"/>
</dbReference>
<dbReference type="PROSITE" id="PS00576">
    <property type="entry name" value="GRAM_NEG_PORIN"/>
    <property type="match status" value="1"/>
</dbReference>
<dbReference type="InterPro" id="IPR050298">
    <property type="entry name" value="Gram-neg_bact_OMP"/>
</dbReference>
<organism evidence="15 16">
    <name type="scientific">Pseudoduganella namucuonensis</name>
    <dbReference type="NCBI Taxonomy" id="1035707"/>
    <lineage>
        <taxon>Bacteria</taxon>
        <taxon>Pseudomonadati</taxon>
        <taxon>Pseudomonadota</taxon>
        <taxon>Betaproteobacteria</taxon>
        <taxon>Burkholderiales</taxon>
        <taxon>Oxalobacteraceae</taxon>
        <taxon>Telluria group</taxon>
        <taxon>Pseudoduganella</taxon>
    </lineage>
</organism>
<comment type="similarity">
    <text evidence="2 12">Belongs to the Gram-negative porin family.</text>
</comment>
<evidence type="ECO:0000256" key="5">
    <source>
        <dbReference type="ARBA" id="ARBA00022452"/>
    </source>
</evidence>
<feature type="signal peptide" evidence="13">
    <location>
        <begin position="1"/>
        <end position="18"/>
    </location>
</feature>
<dbReference type="GO" id="GO:0015288">
    <property type="term" value="F:porin activity"/>
    <property type="evidence" value="ECO:0007669"/>
    <property type="project" value="UniProtKB-KW"/>
</dbReference>
<feature type="domain" description="Porin" evidence="14">
    <location>
        <begin position="10"/>
        <end position="330"/>
    </location>
</feature>
<keyword evidence="8 12" id="KW-0406">Ion transport</keyword>
<keyword evidence="5" id="KW-1134">Transmembrane beta strand</keyword>
<dbReference type="STRING" id="1035707.SAMN05216552_100842"/>
<evidence type="ECO:0000256" key="3">
    <source>
        <dbReference type="ARBA" id="ARBA00011233"/>
    </source>
</evidence>
<dbReference type="CDD" id="cd00342">
    <property type="entry name" value="gram_neg_porins"/>
    <property type="match status" value="1"/>
</dbReference>